<feature type="transmembrane region" description="Helical" evidence="1">
    <location>
        <begin position="51"/>
        <end position="68"/>
    </location>
</feature>
<feature type="transmembrane region" description="Helical" evidence="1">
    <location>
        <begin position="12"/>
        <end position="30"/>
    </location>
</feature>
<keyword evidence="1" id="KW-0472">Membrane</keyword>
<proteinExistence type="predicted"/>
<dbReference type="RefSeq" id="WP_394462316.1">
    <property type="nucleotide sequence ID" value="NZ_JBIGHZ010000005.1"/>
</dbReference>
<sequence>MEVWTTALRQLLLMAHTLAFAFAIVALLRADLAMLRTQRIDAAKLAATESLIARMLGLLWLTGGALVLLDPNLQWHALVLPPKLATKLTVVTLLTINGAVLHWVVFPKLTQPQDSPHAAAALCAVTGAISSVTWLYATFLGVGRLIAPIMNYGLFMGLYGLGLMVGVLVAMLFVRPRLERLMASGGRPELRQVRA</sequence>
<evidence type="ECO:0008006" key="4">
    <source>
        <dbReference type="Google" id="ProtNLM"/>
    </source>
</evidence>
<keyword evidence="1" id="KW-1133">Transmembrane helix</keyword>
<evidence type="ECO:0000313" key="3">
    <source>
        <dbReference type="Proteomes" id="UP001606099"/>
    </source>
</evidence>
<keyword evidence="3" id="KW-1185">Reference proteome</keyword>
<name>A0ABW7FYB6_9BURK</name>
<feature type="transmembrane region" description="Helical" evidence="1">
    <location>
        <begin position="149"/>
        <end position="174"/>
    </location>
</feature>
<evidence type="ECO:0000256" key="1">
    <source>
        <dbReference type="SAM" id="Phobius"/>
    </source>
</evidence>
<feature type="transmembrane region" description="Helical" evidence="1">
    <location>
        <begin position="88"/>
        <end position="106"/>
    </location>
</feature>
<accession>A0ABW7FYB6</accession>
<comment type="caution">
    <text evidence="2">The sequence shown here is derived from an EMBL/GenBank/DDBJ whole genome shotgun (WGS) entry which is preliminary data.</text>
</comment>
<reference evidence="2 3" key="1">
    <citation type="submission" date="2024-08" db="EMBL/GenBank/DDBJ databases">
        <authorList>
            <person name="Lu H."/>
        </authorList>
    </citation>
    <scope>NUCLEOTIDE SEQUENCE [LARGE SCALE GENOMIC DNA]</scope>
    <source>
        <strain evidence="2 3">BYS180W</strain>
    </source>
</reference>
<evidence type="ECO:0000313" key="2">
    <source>
        <dbReference type="EMBL" id="MFG6449283.1"/>
    </source>
</evidence>
<protein>
    <recommendedName>
        <fullName evidence="4">DUF2214 domain-containing protein</fullName>
    </recommendedName>
</protein>
<dbReference type="EMBL" id="JBIGHZ010000005">
    <property type="protein sequence ID" value="MFG6449283.1"/>
    <property type="molecule type" value="Genomic_DNA"/>
</dbReference>
<gene>
    <name evidence="2" type="ORF">ACG0Z6_13725</name>
</gene>
<organism evidence="2 3">
    <name type="scientific">Roseateles rivi</name>
    <dbReference type="NCBI Taxonomy" id="3299028"/>
    <lineage>
        <taxon>Bacteria</taxon>
        <taxon>Pseudomonadati</taxon>
        <taxon>Pseudomonadota</taxon>
        <taxon>Betaproteobacteria</taxon>
        <taxon>Burkholderiales</taxon>
        <taxon>Sphaerotilaceae</taxon>
        <taxon>Roseateles</taxon>
    </lineage>
</organism>
<dbReference type="Proteomes" id="UP001606099">
    <property type="component" value="Unassembled WGS sequence"/>
</dbReference>
<keyword evidence="1" id="KW-0812">Transmembrane</keyword>
<feature type="transmembrane region" description="Helical" evidence="1">
    <location>
        <begin position="118"/>
        <end position="137"/>
    </location>
</feature>